<feature type="transmembrane region" description="Helical" evidence="6">
    <location>
        <begin position="570"/>
        <end position="592"/>
    </location>
</feature>
<feature type="transmembrane region" description="Helical" evidence="6">
    <location>
        <begin position="210"/>
        <end position="243"/>
    </location>
</feature>
<evidence type="ECO:0000313" key="8">
    <source>
        <dbReference type="EMBL" id="GAA3640577.1"/>
    </source>
</evidence>
<organism evidence="8 9">
    <name type="scientific">Kineosporia mesophila</name>
    <dbReference type="NCBI Taxonomy" id="566012"/>
    <lineage>
        <taxon>Bacteria</taxon>
        <taxon>Bacillati</taxon>
        <taxon>Actinomycetota</taxon>
        <taxon>Actinomycetes</taxon>
        <taxon>Kineosporiales</taxon>
        <taxon>Kineosporiaceae</taxon>
        <taxon>Kineosporia</taxon>
    </lineage>
</organism>
<evidence type="ECO:0000256" key="4">
    <source>
        <dbReference type="ARBA" id="ARBA00022989"/>
    </source>
</evidence>
<sequence length="791" mass="82765">MRHGSHGHRGFRGGDDDQRLSLLNRWGALVARHGWIAVGIWAVILTVAGCLYPMLQRELSTPSYTIAGSQSDQAQELLGEHFPALGNEQGVLVFTAAGTGARSTAYRAAVAGVLEKVRALPGITGVVDPYTEGGISRIGDDGRTAVALIGMRGDASERADLSDDISTAATAAASGTGVEALYSGSTPLNKDLSEVELHDQERAEMIGIPVALAVLLLASGALVAALLPVVTALLGVLLCMGVLALVAPVFGLDQFVTVIASMIGVGVGIDYGLFVVSRFREELAHRIPEASTRRERKCIVSGAVGQALHTSGRTVLASGIIVMVALCSMVVIRGHVFQQIALGTGIVVTCSLLVSLTLLPAILGLLGTRVEKLALPRRMRPQDTVGGGGGDPMTTFWGRWARMVMRRPWLCAGASIVLLVVMALPLGGIKLGLDLGLNALGKTESGRAQQIVAGTFTPGAVAPVQIVIDAGAGGITTADLNAVAALGDSLRANSSVAEIVSPTEALDQAAGRHDAPALRAAARDAALRTDLGQLVDLDTGGRHLLLTVVADVPIDSVGAMQLVRDLRNDILPGALAGTGATFLVGGLTAQYVDLSDETTAKLPLVISIVLGLSFLYLLVVFRSILLPLKAAVMNLLATCAALGLTVFVFQEGHGESLLGFSNVGTLQAYLPVTLFALLFGLSMDYEVFLVGRMKEEWDRSHDHVVTVATALSHTGRQITAAAAIMMVVFGSFLVADVLELKQMGFALAVAVTLDATVIRMVLVPAVMTLAGKWNWWLPGPLERAIPKVHLE</sequence>
<reference evidence="9" key="1">
    <citation type="journal article" date="2019" name="Int. J. Syst. Evol. Microbiol.">
        <title>The Global Catalogue of Microorganisms (GCM) 10K type strain sequencing project: providing services to taxonomists for standard genome sequencing and annotation.</title>
        <authorList>
            <consortium name="The Broad Institute Genomics Platform"/>
            <consortium name="The Broad Institute Genome Sequencing Center for Infectious Disease"/>
            <person name="Wu L."/>
            <person name="Ma J."/>
        </authorList>
    </citation>
    <scope>NUCLEOTIDE SEQUENCE [LARGE SCALE GENOMIC DNA]</scope>
    <source>
        <strain evidence="9">JCM 16902</strain>
    </source>
</reference>
<feature type="transmembrane region" description="Helical" evidence="6">
    <location>
        <begin position="315"/>
        <end position="334"/>
    </location>
</feature>
<feature type="transmembrane region" description="Helical" evidence="6">
    <location>
        <begin position="669"/>
        <end position="690"/>
    </location>
</feature>
<dbReference type="EMBL" id="BAAAZO010000014">
    <property type="protein sequence ID" value="GAA3640577.1"/>
    <property type="molecule type" value="Genomic_DNA"/>
</dbReference>
<feature type="transmembrane region" description="Helical" evidence="6">
    <location>
        <begin position="604"/>
        <end position="625"/>
    </location>
</feature>
<feature type="transmembrane region" description="Helical" evidence="6">
    <location>
        <begin position="718"/>
        <end position="738"/>
    </location>
</feature>
<evidence type="ECO:0000256" key="6">
    <source>
        <dbReference type="SAM" id="Phobius"/>
    </source>
</evidence>
<dbReference type="Pfam" id="PF03176">
    <property type="entry name" value="MMPL"/>
    <property type="match status" value="2"/>
</dbReference>
<accession>A0ABP7AU04</accession>
<dbReference type="SUPFAM" id="SSF82866">
    <property type="entry name" value="Multidrug efflux transporter AcrB transmembrane domain"/>
    <property type="match status" value="2"/>
</dbReference>
<comment type="caution">
    <text evidence="8">The sequence shown here is derived from an EMBL/GenBank/DDBJ whole genome shotgun (WGS) entry which is preliminary data.</text>
</comment>
<protein>
    <submittedName>
        <fullName evidence="8">MMPL family transporter</fullName>
    </submittedName>
</protein>
<evidence type="ECO:0000313" key="9">
    <source>
        <dbReference type="Proteomes" id="UP001501074"/>
    </source>
</evidence>
<evidence type="ECO:0000256" key="5">
    <source>
        <dbReference type="ARBA" id="ARBA00023136"/>
    </source>
</evidence>
<feature type="transmembrane region" description="Helical" evidence="6">
    <location>
        <begin position="34"/>
        <end position="55"/>
    </location>
</feature>
<dbReference type="InterPro" id="IPR000731">
    <property type="entry name" value="SSD"/>
</dbReference>
<feature type="transmembrane region" description="Helical" evidence="6">
    <location>
        <begin position="632"/>
        <end position="649"/>
    </location>
</feature>
<evidence type="ECO:0000259" key="7">
    <source>
        <dbReference type="PROSITE" id="PS50156"/>
    </source>
</evidence>
<dbReference type="PANTHER" id="PTHR33406:SF13">
    <property type="entry name" value="MEMBRANE PROTEIN YDFJ"/>
    <property type="match status" value="1"/>
</dbReference>
<feature type="transmembrane region" description="Helical" evidence="6">
    <location>
        <begin position="255"/>
        <end position="276"/>
    </location>
</feature>
<evidence type="ECO:0000256" key="2">
    <source>
        <dbReference type="ARBA" id="ARBA00022475"/>
    </source>
</evidence>
<gene>
    <name evidence="8" type="ORF">GCM10022223_69770</name>
</gene>
<keyword evidence="9" id="KW-1185">Reference proteome</keyword>
<dbReference type="InterPro" id="IPR004869">
    <property type="entry name" value="MMPL_dom"/>
</dbReference>
<keyword evidence="3 6" id="KW-0812">Transmembrane</keyword>
<proteinExistence type="predicted"/>
<keyword evidence="4 6" id="KW-1133">Transmembrane helix</keyword>
<dbReference type="Proteomes" id="UP001501074">
    <property type="component" value="Unassembled WGS sequence"/>
</dbReference>
<name>A0ABP7AU04_9ACTN</name>
<dbReference type="InterPro" id="IPR050545">
    <property type="entry name" value="Mycobact_MmpL"/>
</dbReference>
<dbReference type="Gene3D" id="1.20.1640.10">
    <property type="entry name" value="Multidrug efflux transporter AcrB transmembrane domain"/>
    <property type="match status" value="2"/>
</dbReference>
<evidence type="ECO:0000256" key="3">
    <source>
        <dbReference type="ARBA" id="ARBA00022692"/>
    </source>
</evidence>
<keyword evidence="2" id="KW-1003">Cell membrane</keyword>
<feature type="transmembrane region" description="Helical" evidence="6">
    <location>
        <begin position="340"/>
        <end position="368"/>
    </location>
</feature>
<dbReference type="PANTHER" id="PTHR33406">
    <property type="entry name" value="MEMBRANE PROTEIN MJ1562-RELATED"/>
    <property type="match status" value="1"/>
</dbReference>
<comment type="subcellular location">
    <subcellularLocation>
        <location evidence="1">Cell membrane</location>
        <topology evidence="1">Multi-pass membrane protein</topology>
    </subcellularLocation>
</comment>
<keyword evidence="5 6" id="KW-0472">Membrane</keyword>
<dbReference type="PROSITE" id="PS50156">
    <property type="entry name" value="SSD"/>
    <property type="match status" value="1"/>
</dbReference>
<feature type="transmembrane region" description="Helical" evidence="6">
    <location>
        <begin position="409"/>
        <end position="429"/>
    </location>
</feature>
<evidence type="ECO:0000256" key="1">
    <source>
        <dbReference type="ARBA" id="ARBA00004651"/>
    </source>
</evidence>
<feature type="domain" description="SSD" evidence="7">
    <location>
        <begin position="225"/>
        <end position="365"/>
    </location>
</feature>